<reference evidence="1 2" key="1">
    <citation type="submission" date="2020-07" db="EMBL/GenBank/DDBJ databases">
        <title>Sequencing the genomes of 1000 actinobacteria strains.</title>
        <authorList>
            <person name="Klenk H.-P."/>
        </authorList>
    </citation>
    <scope>NUCLEOTIDE SEQUENCE [LARGE SCALE GENOMIC DNA]</scope>
    <source>
        <strain evidence="1 2">CXB654</strain>
    </source>
</reference>
<comment type="caution">
    <text evidence="1">The sequence shown here is derived from an EMBL/GenBank/DDBJ whole genome shotgun (WGS) entry which is preliminary data.</text>
</comment>
<dbReference type="Proteomes" id="UP000589036">
    <property type="component" value="Unassembled WGS sequence"/>
</dbReference>
<keyword evidence="2" id="KW-1185">Reference proteome</keyword>
<dbReference type="EMBL" id="JACCCC010000001">
    <property type="protein sequence ID" value="NYE50609.1"/>
    <property type="molecule type" value="Genomic_DNA"/>
</dbReference>
<evidence type="ECO:0000313" key="2">
    <source>
        <dbReference type="Proteomes" id="UP000589036"/>
    </source>
</evidence>
<name>A0A852U333_9ACTN</name>
<dbReference type="AlphaFoldDB" id="A0A852U333"/>
<evidence type="ECO:0000313" key="1">
    <source>
        <dbReference type="EMBL" id="NYE50609.1"/>
    </source>
</evidence>
<gene>
    <name evidence="1" type="ORF">HDA32_005729</name>
</gene>
<dbReference type="RefSeq" id="WP_179646065.1">
    <property type="nucleotide sequence ID" value="NZ_BAAAYY010000044.1"/>
</dbReference>
<sequence length="53" mass="6108">MTADERPDQGENQRTAERLRDALFAADLKRLVQASQEDDDESVAEIRRNYAIE</sequence>
<proteinExistence type="predicted"/>
<accession>A0A852U333</accession>
<organism evidence="1 2">
    <name type="scientific">Spinactinospora alkalitolerans</name>
    <dbReference type="NCBI Taxonomy" id="687207"/>
    <lineage>
        <taxon>Bacteria</taxon>
        <taxon>Bacillati</taxon>
        <taxon>Actinomycetota</taxon>
        <taxon>Actinomycetes</taxon>
        <taxon>Streptosporangiales</taxon>
        <taxon>Nocardiopsidaceae</taxon>
        <taxon>Spinactinospora</taxon>
    </lineage>
</organism>
<protein>
    <submittedName>
        <fullName evidence="1">Uncharacterized protein</fullName>
    </submittedName>
</protein>